<reference evidence="1 2" key="1">
    <citation type="submission" date="2016-10" db="EMBL/GenBank/DDBJ databases">
        <authorList>
            <person name="de Groot N.N."/>
        </authorList>
    </citation>
    <scope>NUCLEOTIDE SEQUENCE [LARGE SCALE GENOMIC DNA]</scope>
    <source>
        <strain evidence="1 2">DSM 44149</strain>
    </source>
</reference>
<dbReference type="AlphaFoldDB" id="A0A1H0CBM0"/>
<evidence type="ECO:0000313" key="2">
    <source>
        <dbReference type="Proteomes" id="UP000183376"/>
    </source>
</evidence>
<evidence type="ECO:0000313" key="1">
    <source>
        <dbReference type="EMBL" id="SDN55232.1"/>
    </source>
</evidence>
<protein>
    <submittedName>
        <fullName evidence="1">Uncharacterized protein</fullName>
    </submittedName>
</protein>
<dbReference type="STRING" id="211114.SAMN04489726_7130"/>
<keyword evidence="2" id="KW-1185">Reference proteome</keyword>
<dbReference type="EMBL" id="LT629701">
    <property type="protein sequence ID" value="SDN55232.1"/>
    <property type="molecule type" value="Genomic_DNA"/>
</dbReference>
<gene>
    <name evidence="1" type="ORF">SAMN04489726_7130</name>
</gene>
<sequence length="60" mass="6997">MANPVERALTDLDIGMRNLKTRIKAIPVRREGFKKLHDDFARLAAELSVEMRYAQKRLRS</sequence>
<dbReference type="OrthoDB" id="3631755at2"/>
<accession>A0A1H0CBM0</accession>
<dbReference type="Proteomes" id="UP000183376">
    <property type="component" value="Chromosome I"/>
</dbReference>
<dbReference type="RefSeq" id="WP_030426351.1">
    <property type="nucleotide sequence ID" value="NZ_JOEF01000001.1"/>
</dbReference>
<proteinExistence type="predicted"/>
<name>A0A1H0CBM0_ALLAB</name>
<organism evidence="1 2">
    <name type="scientific">Allokutzneria albata</name>
    <name type="common">Kibdelosporangium albatum</name>
    <dbReference type="NCBI Taxonomy" id="211114"/>
    <lineage>
        <taxon>Bacteria</taxon>
        <taxon>Bacillati</taxon>
        <taxon>Actinomycetota</taxon>
        <taxon>Actinomycetes</taxon>
        <taxon>Pseudonocardiales</taxon>
        <taxon>Pseudonocardiaceae</taxon>
        <taxon>Allokutzneria</taxon>
    </lineage>
</organism>